<proteinExistence type="predicted"/>
<keyword evidence="5" id="KW-1185">Reference proteome</keyword>
<dbReference type="InterPro" id="IPR043839">
    <property type="entry name" value="PafC_HTH"/>
</dbReference>
<feature type="domain" description="PafC HTH" evidence="2">
    <location>
        <begin position="8"/>
        <end position="127"/>
    </location>
</feature>
<sequence length="327" mass="35913">MSGASTRDQLSRLLALAPYLQTRGEVPLSEVAADFGVTSAQMLKDLRVLYLCGLPGFGPGELIDINVEALESDPEGLVRIDNADYLARPLRLGSSEATALIVALRALLDSSTVASREVVERTLAKLETATEEGATPLVDVRVPEPPPALKQARDSLARAITSDRQARLGYLVPTRDEVTERVVDPIALLQNDGKTYLDAWCHLADDRRLFRVDRITAVEVLDSPRAVPDLEPRDLAEGLFEASPDDLVVRLRLSPQMRWFAEYYPVLTTAETPEGGLEVTLAVSDERWLLRLALRFGGGLRVLEPADLDERVRAVARDALRLQQATA</sequence>
<dbReference type="InterPro" id="IPR057727">
    <property type="entry name" value="WCX_dom"/>
</dbReference>
<reference evidence="4 5" key="1">
    <citation type="submission" date="2018-11" db="EMBL/GenBank/DDBJ databases">
        <authorList>
            <person name="Li F."/>
        </authorList>
    </citation>
    <scope>NUCLEOTIDE SEQUENCE [LARGE SCALE GENOMIC DNA]</scope>
    <source>
        <strain evidence="4 5">KIS18-7</strain>
    </source>
</reference>
<evidence type="ECO:0000259" key="2">
    <source>
        <dbReference type="Pfam" id="PF19187"/>
    </source>
</evidence>
<dbReference type="AlphaFoldDB" id="A0A3N0DUN7"/>
<dbReference type="InterPro" id="IPR051534">
    <property type="entry name" value="CBASS_pafABC_assoc_protein"/>
</dbReference>
<feature type="domain" description="WYL" evidence="1">
    <location>
        <begin position="154"/>
        <end position="220"/>
    </location>
</feature>
<feature type="domain" description="WCX" evidence="3">
    <location>
        <begin position="248"/>
        <end position="320"/>
    </location>
</feature>
<dbReference type="PANTHER" id="PTHR34580:SF1">
    <property type="entry name" value="PROTEIN PAFC"/>
    <property type="match status" value="1"/>
</dbReference>
<dbReference type="OrthoDB" id="5174471at2"/>
<comment type="caution">
    <text evidence="4">The sequence shown here is derived from an EMBL/GenBank/DDBJ whole genome shotgun (WGS) entry which is preliminary data.</text>
</comment>
<organism evidence="4 5">
    <name type="scientific">Nocardioides marmorisolisilvae</name>
    <dbReference type="NCBI Taxonomy" id="1542737"/>
    <lineage>
        <taxon>Bacteria</taxon>
        <taxon>Bacillati</taxon>
        <taxon>Actinomycetota</taxon>
        <taxon>Actinomycetes</taxon>
        <taxon>Propionibacteriales</taxon>
        <taxon>Nocardioidaceae</taxon>
        <taxon>Nocardioides</taxon>
    </lineage>
</organism>
<dbReference type="RefSeq" id="WP_123233851.1">
    <property type="nucleotide sequence ID" value="NZ_RJSG01000002.1"/>
</dbReference>
<evidence type="ECO:0000259" key="3">
    <source>
        <dbReference type="Pfam" id="PF25583"/>
    </source>
</evidence>
<dbReference type="Proteomes" id="UP000277094">
    <property type="component" value="Unassembled WGS sequence"/>
</dbReference>
<dbReference type="InterPro" id="IPR026881">
    <property type="entry name" value="WYL_dom"/>
</dbReference>
<evidence type="ECO:0000259" key="1">
    <source>
        <dbReference type="Pfam" id="PF13280"/>
    </source>
</evidence>
<evidence type="ECO:0000313" key="4">
    <source>
        <dbReference type="EMBL" id="RNL79349.1"/>
    </source>
</evidence>
<dbReference type="PROSITE" id="PS52050">
    <property type="entry name" value="WYL"/>
    <property type="match status" value="1"/>
</dbReference>
<name>A0A3N0DUN7_9ACTN</name>
<protein>
    <submittedName>
        <fullName evidence="4">WYL domain-containing protein</fullName>
    </submittedName>
</protein>
<evidence type="ECO:0000313" key="5">
    <source>
        <dbReference type="Proteomes" id="UP000277094"/>
    </source>
</evidence>
<accession>A0A3N0DUN7</accession>
<dbReference type="Pfam" id="PF13280">
    <property type="entry name" value="WYL"/>
    <property type="match status" value="1"/>
</dbReference>
<dbReference type="InterPro" id="IPR028349">
    <property type="entry name" value="PafC-like"/>
</dbReference>
<dbReference type="PIRSF" id="PIRSF016838">
    <property type="entry name" value="PafC"/>
    <property type="match status" value="1"/>
</dbReference>
<gene>
    <name evidence="4" type="ORF">EFL95_10180</name>
</gene>
<dbReference type="Pfam" id="PF19187">
    <property type="entry name" value="HTH_PafC"/>
    <property type="match status" value="1"/>
</dbReference>
<dbReference type="Pfam" id="PF25583">
    <property type="entry name" value="WCX"/>
    <property type="match status" value="1"/>
</dbReference>
<dbReference type="EMBL" id="RJSG01000002">
    <property type="protein sequence ID" value="RNL79349.1"/>
    <property type="molecule type" value="Genomic_DNA"/>
</dbReference>
<dbReference type="PANTHER" id="PTHR34580">
    <property type="match status" value="1"/>
</dbReference>